<dbReference type="SUPFAM" id="SSF52402">
    <property type="entry name" value="Adenine nucleotide alpha hydrolases-like"/>
    <property type="match status" value="1"/>
</dbReference>
<dbReference type="Gene3D" id="3.40.50.620">
    <property type="entry name" value="HUPs"/>
    <property type="match status" value="1"/>
</dbReference>
<evidence type="ECO:0000313" key="2">
    <source>
        <dbReference type="EMBL" id="MCS3709862.1"/>
    </source>
</evidence>
<dbReference type="Pfam" id="PF01507">
    <property type="entry name" value="PAPS_reduct"/>
    <property type="match status" value="1"/>
</dbReference>
<protein>
    <submittedName>
        <fullName evidence="2">3'-phosphoadenosine 5'-phosphosulfate sulfotransferase (PAPS reductase)/FAD synthetase</fullName>
    </submittedName>
</protein>
<evidence type="ECO:0000313" key="3">
    <source>
        <dbReference type="Proteomes" id="UP001155057"/>
    </source>
</evidence>
<dbReference type="AlphaFoldDB" id="A0A9X2Q1M3"/>
<name>A0A9X2Q1M3_9BACT</name>
<dbReference type="Proteomes" id="UP001155057">
    <property type="component" value="Unassembled WGS sequence"/>
</dbReference>
<dbReference type="GO" id="GO:0003824">
    <property type="term" value="F:catalytic activity"/>
    <property type="evidence" value="ECO:0007669"/>
    <property type="project" value="InterPro"/>
</dbReference>
<proteinExistence type="predicted"/>
<comment type="caution">
    <text evidence="2">The sequence shown here is derived from an EMBL/GenBank/DDBJ whole genome shotgun (WGS) entry which is preliminary data.</text>
</comment>
<dbReference type="EMBL" id="JANUAE010000004">
    <property type="protein sequence ID" value="MCS3709862.1"/>
    <property type="molecule type" value="Genomic_DNA"/>
</dbReference>
<dbReference type="InterPro" id="IPR050128">
    <property type="entry name" value="Sulfate_adenylyltrnsfr_sub2"/>
</dbReference>
<dbReference type="InterPro" id="IPR002500">
    <property type="entry name" value="PAPS_reduct_dom"/>
</dbReference>
<sequence length="344" mass="39490">MRKPTKLMSDQLQLFEPETAEGEGFDPLAYDRYVVAMSGGKDSMGSLLQLLDLGVERDKIELWHHLVDGREDRLMDWPVTPDYCWTIAEALDVEIFFSWKVGGFRGEMLRDEEKTAAVRFETPSGEVKEVGGNNGAKNTRRMFPQVSGNLQVRWCSSYLKIDVASIAIRNQKRFERGKTLFVTGERAEESARREKQSVLEPHDADLRNGSRKTRYVDHWRPMHSWGEEEVWELLRRWQINPHPAYRLGWGRCSCMWCIFGSNDQFASAAEIDPEMARRIADYEEEFGTTIKRDRSVPEMVEEGEAYDMKEEDIDAALSETFDEPAIVEDWSLPKGAFGDTAGPS</sequence>
<dbReference type="InterPro" id="IPR014729">
    <property type="entry name" value="Rossmann-like_a/b/a_fold"/>
</dbReference>
<dbReference type="PANTHER" id="PTHR43196:SF2">
    <property type="entry name" value="PHOSPHOADENOSINE PHOSPHOSULFATE REDUCTASE"/>
    <property type="match status" value="1"/>
</dbReference>
<feature type="domain" description="Phosphoadenosine phosphosulphate reductase" evidence="1">
    <location>
        <begin position="143"/>
        <end position="257"/>
    </location>
</feature>
<gene>
    <name evidence="2" type="ORF">GGP61_001466</name>
</gene>
<evidence type="ECO:0000259" key="1">
    <source>
        <dbReference type="Pfam" id="PF01507"/>
    </source>
</evidence>
<accession>A0A9X2Q1M3</accession>
<reference evidence="2" key="1">
    <citation type="submission" date="2022-08" db="EMBL/GenBank/DDBJ databases">
        <title>Genomic Encyclopedia of Type Strains, Phase V (KMG-V): Genome sequencing to study the core and pangenomes of soil and plant-associated prokaryotes.</title>
        <authorList>
            <person name="Whitman W."/>
        </authorList>
    </citation>
    <scope>NUCLEOTIDE SEQUENCE</scope>
    <source>
        <strain evidence="2">SP3049</strain>
    </source>
</reference>
<dbReference type="PANTHER" id="PTHR43196">
    <property type="entry name" value="SULFATE ADENYLYLTRANSFERASE SUBUNIT 2"/>
    <property type="match status" value="1"/>
</dbReference>
<dbReference type="RefSeq" id="WP_259123790.1">
    <property type="nucleotide sequence ID" value="NZ_JANTZO010000005.1"/>
</dbReference>
<organism evidence="2 3">
    <name type="scientific">Salinibacter ruber</name>
    <dbReference type="NCBI Taxonomy" id="146919"/>
    <lineage>
        <taxon>Bacteria</taxon>
        <taxon>Pseudomonadati</taxon>
        <taxon>Rhodothermota</taxon>
        <taxon>Rhodothermia</taxon>
        <taxon>Rhodothermales</taxon>
        <taxon>Salinibacteraceae</taxon>
        <taxon>Salinibacter</taxon>
    </lineage>
</organism>